<reference evidence="1" key="1">
    <citation type="submission" date="2014-09" db="EMBL/GenBank/DDBJ databases">
        <authorList>
            <person name="Magalhaes I.L.F."/>
            <person name="Oliveira U."/>
            <person name="Santos F.R."/>
            <person name="Vidigal T.H.D.A."/>
            <person name="Brescovit A.D."/>
            <person name="Santos A.J."/>
        </authorList>
    </citation>
    <scope>NUCLEOTIDE SEQUENCE</scope>
    <source>
        <tissue evidence="1">Shoot tissue taken approximately 20 cm above the soil surface</tissue>
    </source>
</reference>
<proteinExistence type="predicted"/>
<accession>A0A0A9M004</accession>
<organism evidence="1">
    <name type="scientific">Arundo donax</name>
    <name type="common">Giant reed</name>
    <name type="synonym">Donax arundinaceus</name>
    <dbReference type="NCBI Taxonomy" id="35708"/>
    <lineage>
        <taxon>Eukaryota</taxon>
        <taxon>Viridiplantae</taxon>
        <taxon>Streptophyta</taxon>
        <taxon>Embryophyta</taxon>
        <taxon>Tracheophyta</taxon>
        <taxon>Spermatophyta</taxon>
        <taxon>Magnoliopsida</taxon>
        <taxon>Liliopsida</taxon>
        <taxon>Poales</taxon>
        <taxon>Poaceae</taxon>
        <taxon>PACMAD clade</taxon>
        <taxon>Arundinoideae</taxon>
        <taxon>Arundineae</taxon>
        <taxon>Arundo</taxon>
    </lineage>
</organism>
<dbReference type="AlphaFoldDB" id="A0A0A9M004"/>
<name>A0A0A9M004_ARUDO</name>
<reference evidence="1" key="2">
    <citation type="journal article" date="2015" name="Data Brief">
        <title>Shoot transcriptome of the giant reed, Arundo donax.</title>
        <authorList>
            <person name="Barrero R.A."/>
            <person name="Guerrero F.D."/>
            <person name="Moolhuijzen P."/>
            <person name="Goolsby J.A."/>
            <person name="Tidwell J."/>
            <person name="Bellgard S.E."/>
            <person name="Bellgard M.I."/>
        </authorList>
    </citation>
    <scope>NUCLEOTIDE SEQUENCE</scope>
    <source>
        <tissue evidence="1">Shoot tissue taken approximately 20 cm above the soil surface</tissue>
    </source>
</reference>
<dbReference type="EMBL" id="GBRH01232640">
    <property type="protein sequence ID" value="JAD65255.1"/>
    <property type="molecule type" value="Transcribed_RNA"/>
</dbReference>
<protein>
    <submittedName>
        <fullName evidence="1">Uncharacterized protein</fullName>
    </submittedName>
</protein>
<evidence type="ECO:0000313" key="1">
    <source>
        <dbReference type="EMBL" id="JAD65255.1"/>
    </source>
</evidence>
<sequence length="40" mass="4858">MVVTCWDYRFCLIGRISKQDGTLDRNRHHLIIWNIMEPLL</sequence>